<feature type="compositionally biased region" description="Basic and acidic residues" evidence="1">
    <location>
        <begin position="1"/>
        <end position="21"/>
    </location>
</feature>
<dbReference type="Proteomes" id="UP000222944">
    <property type="component" value="Unassembled WGS sequence"/>
</dbReference>
<dbReference type="AlphaFoldDB" id="A0A9X7BTS9"/>
<feature type="region of interest" description="Disordered" evidence="1">
    <location>
        <begin position="1"/>
        <end position="44"/>
    </location>
</feature>
<organism evidence="2 3">
    <name type="scientific">Bacillus thuringiensis</name>
    <dbReference type="NCBI Taxonomy" id="1428"/>
    <lineage>
        <taxon>Bacteria</taxon>
        <taxon>Bacillati</taxon>
        <taxon>Bacillota</taxon>
        <taxon>Bacilli</taxon>
        <taxon>Bacillales</taxon>
        <taxon>Bacillaceae</taxon>
        <taxon>Bacillus</taxon>
        <taxon>Bacillus cereus group</taxon>
    </lineage>
</organism>
<evidence type="ECO:0000256" key="1">
    <source>
        <dbReference type="SAM" id="MobiDB-lite"/>
    </source>
</evidence>
<name>A0A9X7BTS9_BACTU</name>
<feature type="compositionally biased region" description="Basic residues" evidence="1">
    <location>
        <begin position="22"/>
        <end position="37"/>
    </location>
</feature>
<protein>
    <submittedName>
        <fullName evidence="2">Uncharacterized protein</fullName>
    </submittedName>
</protein>
<evidence type="ECO:0000313" key="3">
    <source>
        <dbReference type="Proteomes" id="UP000222944"/>
    </source>
</evidence>
<proteinExistence type="predicted"/>
<dbReference type="RefSeq" id="WP_098866892.1">
    <property type="nucleotide sequence ID" value="NZ_NUFN01000054.1"/>
</dbReference>
<reference evidence="2 3" key="1">
    <citation type="submission" date="2017-09" db="EMBL/GenBank/DDBJ databases">
        <title>Large-scale bioinformatics analysis of Bacillus genomes uncovers conserved roles of natural products in bacterial physiology.</title>
        <authorList>
            <consortium name="Agbiome Team Llc"/>
            <person name="Bleich R.M."/>
            <person name="Grubbs K.J."/>
            <person name="Santa Maria K.C."/>
            <person name="Allen S.E."/>
            <person name="Farag S."/>
            <person name="Shank E.A."/>
            <person name="Bowers A."/>
        </authorList>
    </citation>
    <scope>NUCLEOTIDE SEQUENCE [LARGE SCALE GENOMIC DNA]</scope>
    <source>
        <strain evidence="2 3">AFS058004</strain>
    </source>
</reference>
<dbReference type="EMBL" id="NUFN01000054">
    <property type="protein sequence ID" value="PGH78181.1"/>
    <property type="molecule type" value="Genomic_DNA"/>
</dbReference>
<gene>
    <name evidence="2" type="ORF">CN899_29095</name>
</gene>
<accession>A0A9X7BTS9</accession>
<comment type="caution">
    <text evidence="2">The sequence shown here is derived from an EMBL/GenBank/DDBJ whole genome shotgun (WGS) entry which is preliminary data.</text>
</comment>
<evidence type="ECO:0000313" key="2">
    <source>
        <dbReference type="EMBL" id="PGH78181.1"/>
    </source>
</evidence>
<sequence>MNKEKGNIKKWRKDLQAIQKEKRLKKKAKKKSKKKKYSIPGNTIDFMDGKKTYRKEKGVWRQGRT</sequence>